<dbReference type="CDD" id="cd14953">
    <property type="entry name" value="NHL_like_1"/>
    <property type="match status" value="1"/>
</dbReference>
<dbReference type="Gene3D" id="2.40.10.500">
    <property type="match status" value="1"/>
</dbReference>
<feature type="repeat" description="NHL" evidence="2">
    <location>
        <begin position="184"/>
        <end position="226"/>
    </location>
</feature>
<evidence type="ECO:0000313" key="4">
    <source>
        <dbReference type="EMBL" id="MYM42061.1"/>
    </source>
</evidence>
<accession>A0ABW9VRS7</accession>
<dbReference type="InterPro" id="IPR001258">
    <property type="entry name" value="NHL_repeat"/>
</dbReference>
<dbReference type="SUPFAM" id="SSF101898">
    <property type="entry name" value="NHL repeat"/>
    <property type="match status" value="1"/>
</dbReference>
<keyword evidence="3" id="KW-1133">Transmembrane helix</keyword>
<feature type="transmembrane region" description="Helical" evidence="3">
    <location>
        <begin position="27"/>
        <end position="47"/>
    </location>
</feature>
<dbReference type="PROSITE" id="PS51125">
    <property type="entry name" value="NHL"/>
    <property type="match status" value="2"/>
</dbReference>
<proteinExistence type="predicted"/>
<name>A0ABW9VRS7_9BURK</name>
<dbReference type="Gene3D" id="2.70.70.10">
    <property type="entry name" value="Glucose Permease (Domain IIA)"/>
    <property type="match status" value="1"/>
</dbReference>
<dbReference type="PANTHER" id="PTHR46388">
    <property type="entry name" value="NHL REPEAT-CONTAINING PROTEIN 2"/>
    <property type="match status" value="1"/>
</dbReference>
<evidence type="ECO:0000256" key="1">
    <source>
        <dbReference type="ARBA" id="ARBA00022737"/>
    </source>
</evidence>
<sequence length="724" mass="76024">MPPLLRHRLECCFKVNSGRCLLANKRLIWLAGATVVLALGAAAVYLFKPEGVPDASRISVARGKIRATEPHWRARVAVHAGLTPAQQFDDPFGLVRDGAGNLYLAEGGAANRVLRIASDGSVTVLAGGKEGYADGTGTAASLNTPSGLALDSAGNLYVADTGNNAIRKISPQGVVSTLAGGGMAGSADGLGAAARFNGPVGIAVDRAGVVYVSDTYNDRIRKITPDGMVSTLAGSKFNGLADGPAAQARFDLPTGLLATPDGALLIADTGNDAIRRLGTDGMVTTLAAAPDDDRVSLLRAPVALARSHDGYLYLASQSHGRVAQITPQGEVLALEDADHPAQPGYGGDGAVRLHAPRGMALAADGSLYLSDAATRRIYHVAPADSMAASAEPPLALPVAGARTLWPVAPQDQPHEVVGLMGEVRGSFKGENRHHFHSGLDVQAAIGTPVLAVVAAKVSSPAASWSYGDLSEGLALGDFNYIHMRVGRDSKDKVRDARFQLQRDEQGKPVALRVKRGTRFAVGDALGSVNRMAHVHLDYRPAGEAVNPLTLPFIGLRDTIAPQIQRIVLADSQGQPLTAKVQGRLLLARSLGGVQIIVDAYDQMDGNQARRRLGLYQLGYQLLDSAGQPLASMPKPQVAQTYDRLPRSREAVQYAYAPSSGITVHGAAETRFSYALHNTLEQGRITPGLWQIAALPAGAYILRISARDYAGNPAGGLHDLALQIE</sequence>
<reference evidence="4 5" key="1">
    <citation type="submission" date="2019-12" db="EMBL/GenBank/DDBJ databases">
        <title>Novel species isolated from a subtropical stream in China.</title>
        <authorList>
            <person name="Lu H."/>
        </authorList>
    </citation>
    <scope>NUCLEOTIDE SEQUENCE [LARGE SCALE GENOMIC DNA]</scope>
    <source>
        <strain evidence="4 5">CY13W</strain>
    </source>
</reference>
<keyword evidence="1" id="KW-0677">Repeat</keyword>
<dbReference type="PANTHER" id="PTHR46388:SF2">
    <property type="entry name" value="NHL REPEAT-CONTAINING PROTEIN 2"/>
    <property type="match status" value="1"/>
</dbReference>
<feature type="repeat" description="NHL" evidence="2">
    <location>
        <begin position="142"/>
        <end position="172"/>
    </location>
</feature>
<evidence type="ECO:0000313" key="5">
    <source>
        <dbReference type="Proteomes" id="UP000478090"/>
    </source>
</evidence>
<evidence type="ECO:0000256" key="2">
    <source>
        <dbReference type="PROSITE-ProRule" id="PRU00504"/>
    </source>
</evidence>
<protein>
    <submittedName>
        <fullName evidence="4">Gluconolaconase</fullName>
    </submittedName>
</protein>
<keyword evidence="3" id="KW-0472">Membrane</keyword>
<evidence type="ECO:0000256" key="3">
    <source>
        <dbReference type="SAM" id="Phobius"/>
    </source>
</evidence>
<dbReference type="Proteomes" id="UP000478090">
    <property type="component" value="Unassembled WGS sequence"/>
</dbReference>
<dbReference type="InterPro" id="IPR011055">
    <property type="entry name" value="Dup_hybrid_motif"/>
</dbReference>
<keyword evidence="3" id="KW-0812">Transmembrane</keyword>
<dbReference type="EMBL" id="WWCM01000030">
    <property type="protein sequence ID" value="MYM42061.1"/>
    <property type="molecule type" value="Genomic_DNA"/>
</dbReference>
<dbReference type="InterPro" id="IPR011042">
    <property type="entry name" value="6-blade_b-propeller_TolB-like"/>
</dbReference>
<gene>
    <name evidence="4" type="ORF">GTP27_22415</name>
</gene>
<organism evidence="4 5">
    <name type="scientific">Duganella qianjiadongensis</name>
    <dbReference type="NCBI Taxonomy" id="2692176"/>
    <lineage>
        <taxon>Bacteria</taxon>
        <taxon>Pseudomonadati</taxon>
        <taxon>Pseudomonadota</taxon>
        <taxon>Betaproteobacteria</taxon>
        <taxon>Burkholderiales</taxon>
        <taxon>Oxalobacteraceae</taxon>
        <taxon>Telluria group</taxon>
        <taxon>Duganella</taxon>
    </lineage>
</organism>
<keyword evidence="5" id="KW-1185">Reference proteome</keyword>
<comment type="caution">
    <text evidence="4">The sequence shown here is derived from an EMBL/GenBank/DDBJ whole genome shotgun (WGS) entry which is preliminary data.</text>
</comment>
<dbReference type="Gene3D" id="2.120.10.30">
    <property type="entry name" value="TolB, C-terminal domain"/>
    <property type="match status" value="2"/>
</dbReference>
<dbReference type="Pfam" id="PF01436">
    <property type="entry name" value="NHL"/>
    <property type="match status" value="2"/>
</dbReference>